<organism evidence="6 7">
    <name type="scientific">Plasmopara halstedii</name>
    <name type="common">Downy mildew of sunflower</name>
    <dbReference type="NCBI Taxonomy" id="4781"/>
    <lineage>
        <taxon>Eukaryota</taxon>
        <taxon>Sar</taxon>
        <taxon>Stramenopiles</taxon>
        <taxon>Oomycota</taxon>
        <taxon>Peronosporomycetes</taxon>
        <taxon>Peronosporales</taxon>
        <taxon>Peronosporaceae</taxon>
        <taxon>Plasmopara</taxon>
    </lineage>
</organism>
<reference evidence="7" key="1">
    <citation type="submission" date="2014-09" db="EMBL/GenBank/DDBJ databases">
        <authorList>
            <person name="Sharma Rahul"/>
            <person name="Thines Marco"/>
        </authorList>
    </citation>
    <scope>NUCLEOTIDE SEQUENCE [LARGE SCALE GENOMIC DNA]</scope>
</reference>
<feature type="compositionally biased region" description="Low complexity" evidence="3">
    <location>
        <begin position="55"/>
        <end position="74"/>
    </location>
</feature>
<dbReference type="GeneID" id="36403623"/>
<dbReference type="PANTHER" id="PTHR10161:SF14">
    <property type="entry name" value="TARTRATE-RESISTANT ACID PHOSPHATASE TYPE 5"/>
    <property type="match status" value="1"/>
</dbReference>
<feature type="compositionally biased region" description="Low complexity" evidence="3">
    <location>
        <begin position="33"/>
        <end position="46"/>
    </location>
</feature>
<dbReference type="InterPro" id="IPR029052">
    <property type="entry name" value="Metallo-depent_PP-like"/>
</dbReference>
<dbReference type="Gene3D" id="3.60.21.10">
    <property type="match status" value="1"/>
</dbReference>
<dbReference type="OMA" id="YAEKGMK"/>
<keyword evidence="4" id="KW-1133">Transmembrane helix</keyword>
<dbReference type="STRING" id="4781.A0A0P1AD32"/>
<dbReference type="Proteomes" id="UP000054928">
    <property type="component" value="Unassembled WGS sequence"/>
</dbReference>
<feature type="region of interest" description="Disordered" evidence="3">
    <location>
        <begin position="33"/>
        <end position="74"/>
    </location>
</feature>
<accession>A0A0P1AD32</accession>
<dbReference type="SUPFAM" id="SSF56300">
    <property type="entry name" value="Metallo-dependent phosphatases"/>
    <property type="match status" value="1"/>
</dbReference>
<evidence type="ECO:0000256" key="3">
    <source>
        <dbReference type="SAM" id="MobiDB-lite"/>
    </source>
</evidence>
<dbReference type="EMBL" id="CCYD01000322">
    <property type="protein sequence ID" value="CEG38497.1"/>
    <property type="molecule type" value="Genomic_DNA"/>
</dbReference>
<keyword evidence="2" id="KW-0378">Hydrolase</keyword>
<evidence type="ECO:0000313" key="7">
    <source>
        <dbReference type="Proteomes" id="UP000054928"/>
    </source>
</evidence>
<keyword evidence="1" id="KW-0732">Signal</keyword>
<sequence>MVINKRLIIIGVVVLCAVAGAIVGILVATSSESSSTSTESSNPESNGGRGTNAFTGSRSSNSSSGSVVPTVTSDPTSVTYSLAAFAIGDWGTTISKDSCCSRSDTYTNFDVVAEDVVASLMNTQAGDADIKPKAILSHGDNFYWTGINSEEGRDSRFTTTFEEKFNGDNLAGIPFINVLGNHDYGGASYICSDKDNNAKCSTTEDLIAALENKFKWQQEYKSPNDNRWILLGHFYVYTIEDEASGVSIDIFNVDSGDADVHAAQQVCCQCYGYSNGDDEKCNGVARGDKYCAGGDTDMYDACFAKFTEWSDDSRSQLSEKAKASNATWKIVNSHYSPSVHYAEKGMKAWFDLLAGTGIHAWVYGHTHGEKHDYSESLGIHFVENGAGGGIQKESASGLTTYAAEYVSNVWTYTGDEYGFFSLTASTDWLRLGYHTADDSWTFGSSFGATTIGGVETKHCWYIPADGTKGVEC</sequence>
<evidence type="ECO:0000313" key="6">
    <source>
        <dbReference type="EMBL" id="CEG38497.1"/>
    </source>
</evidence>
<evidence type="ECO:0000256" key="2">
    <source>
        <dbReference type="ARBA" id="ARBA00022801"/>
    </source>
</evidence>
<evidence type="ECO:0000256" key="4">
    <source>
        <dbReference type="SAM" id="Phobius"/>
    </source>
</evidence>
<evidence type="ECO:0000256" key="1">
    <source>
        <dbReference type="ARBA" id="ARBA00022729"/>
    </source>
</evidence>
<dbReference type="PANTHER" id="PTHR10161">
    <property type="entry name" value="TARTRATE-RESISTANT ACID PHOSPHATASE TYPE 5"/>
    <property type="match status" value="1"/>
</dbReference>
<proteinExistence type="predicted"/>
<dbReference type="OrthoDB" id="411211at2759"/>
<dbReference type="GO" id="GO:0016787">
    <property type="term" value="F:hydrolase activity"/>
    <property type="evidence" value="ECO:0007669"/>
    <property type="project" value="UniProtKB-KW"/>
</dbReference>
<dbReference type="AlphaFoldDB" id="A0A0P1AD32"/>
<protein>
    <submittedName>
        <fullName evidence="6">Purple (Tartrate-resistant) acid phosphatase</fullName>
    </submittedName>
</protein>
<keyword evidence="4" id="KW-0812">Transmembrane</keyword>
<feature type="transmembrane region" description="Helical" evidence="4">
    <location>
        <begin position="7"/>
        <end position="28"/>
    </location>
</feature>
<evidence type="ECO:0000259" key="5">
    <source>
        <dbReference type="Pfam" id="PF00149"/>
    </source>
</evidence>
<dbReference type="Pfam" id="PF00149">
    <property type="entry name" value="Metallophos"/>
    <property type="match status" value="1"/>
</dbReference>
<name>A0A0P1AD32_PLAHL</name>
<keyword evidence="7" id="KW-1185">Reference proteome</keyword>
<feature type="domain" description="Calcineurin-like phosphoesterase" evidence="5">
    <location>
        <begin position="127"/>
        <end position="368"/>
    </location>
</feature>
<dbReference type="InterPro" id="IPR004843">
    <property type="entry name" value="Calcineurin-like_PHP"/>
</dbReference>
<keyword evidence="4" id="KW-0472">Membrane</keyword>
<dbReference type="InterPro" id="IPR051558">
    <property type="entry name" value="Metallophosphoesterase_PAP"/>
</dbReference>
<dbReference type="RefSeq" id="XP_024574866.1">
    <property type="nucleotide sequence ID" value="XM_024723940.1"/>
</dbReference>